<dbReference type="PANTHER" id="PTHR46399:SF8">
    <property type="entry name" value="B30.2_SPRY DOMAIN-CONTAINING PROTEIN"/>
    <property type="match status" value="1"/>
</dbReference>
<gene>
    <name evidence="2" type="ORF">OFUS_LOCUS17752</name>
</gene>
<dbReference type="InterPro" id="IPR015925">
    <property type="entry name" value="Ryanodine_IP3_receptor"/>
</dbReference>
<organism evidence="2 3">
    <name type="scientific">Owenia fusiformis</name>
    <name type="common">Polychaete worm</name>
    <dbReference type="NCBI Taxonomy" id="6347"/>
    <lineage>
        <taxon>Eukaryota</taxon>
        <taxon>Metazoa</taxon>
        <taxon>Spiralia</taxon>
        <taxon>Lophotrochozoa</taxon>
        <taxon>Annelida</taxon>
        <taxon>Polychaeta</taxon>
        <taxon>Sedentaria</taxon>
        <taxon>Canalipalpata</taxon>
        <taxon>Sabellida</taxon>
        <taxon>Oweniida</taxon>
        <taxon>Oweniidae</taxon>
        <taxon>Owenia</taxon>
    </lineage>
</organism>
<dbReference type="GO" id="GO:0033017">
    <property type="term" value="C:sarcoplasmic reticulum membrane"/>
    <property type="evidence" value="ECO:0007669"/>
    <property type="project" value="TreeGrafter"/>
</dbReference>
<sequence length="138" mass="15514">NMSERLAENTHDNWAKKKKIELEIVGGGVHPQLVPYDILTDKEKKKDRERAQELLRFLQLNNYRLHSVIDSYDAGIPAIPGSTSTRPGASNDDINAHAKRETTSRQSKDSEADSGVGVSSTEKRFAYSLLEKLLEYVD</sequence>
<evidence type="ECO:0000313" key="2">
    <source>
        <dbReference type="EMBL" id="CAH1792827.1"/>
    </source>
</evidence>
<dbReference type="GO" id="GO:0030018">
    <property type="term" value="C:Z disc"/>
    <property type="evidence" value="ECO:0007669"/>
    <property type="project" value="TreeGrafter"/>
</dbReference>
<dbReference type="Gene3D" id="1.10.490.160">
    <property type="match status" value="1"/>
</dbReference>
<feature type="region of interest" description="Disordered" evidence="1">
    <location>
        <begin position="76"/>
        <end position="119"/>
    </location>
</feature>
<dbReference type="EMBL" id="CAIIXF020000008">
    <property type="protein sequence ID" value="CAH1792827.1"/>
    <property type="molecule type" value="Genomic_DNA"/>
</dbReference>
<dbReference type="GO" id="GO:0005219">
    <property type="term" value="F:ryanodine-sensitive calcium-release channel activity"/>
    <property type="evidence" value="ECO:0007669"/>
    <property type="project" value="TreeGrafter"/>
</dbReference>
<dbReference type="GO" id="GO:0014808">
    <property type="term" value="P:release of sequestered calcium ion into cytosol by sarcoplasmic reticulum"/>
    <property type="evidence" value="ECO:0007669"/>
    <property type="project" value="TreeGrafter"/>
</dbReference>
<accession>A0A8J1Y5Z3</accession>
<feature type="compositionally biased region" description="Basic and acidic residues" evidence="1">
    <location>
        <begin position="94"/>
        <end position="111"/>
    </location>
</feature>
<proteinExistence type="predicted"/>
<keyword evidence="3" id="KW-1185">Reference proteome</keyword>
<dbReference type="AlphaFoldDB" id="A0A8J1Y5Z3"/>
<dbReference type="GO" id="GO:0042383">
    <property type="term" value="C:sarcolemma"/>
    <property type="evidence" value="ECO:0007669"/>
    <property type="project" value="TreeGrafter"/>
</dbReference>
<dbReference type="Proteomes" id="UP000749559">
    <property type="component" value="Unassembled WGS sequence"/>
</dbReference>
<comment type="caution">
    <text evidence="2">The sequence shown here is derived from an EMBL/GenBank/DDBJ whole genome shotgun (WGS) entry which is preliminary data.</text>
</comment>
<dbReference type="InterPro" id="IPR003032">
    <property type="entry name" value="Ryanodine_rcpt"/>
</dbReference>
<dbReference type="PANTHER" id="PTHR46399">
    <property type="entry name" value="B30.2/SPRY DOMAIN-CONTAINING PROTEIN"/>
    <property type="match status" value="1"/>
</dbReference>
<dbReference type="GO" id="GO:0005790">
    <property type="term" value="C:smooth endoplasmic reticulum"/>
    <property type="evidence" value="ECO:0007669"/>
    <property type="project" value="TreeGrafter"/>
</dbReference>
<protein>
    <submittedName>
        <fullName evidence="2">Uncharacterized protein</fullName>
    </submittedName>
</protein>
<dbReference type="GO" id="GO:0006941">
    <property type="term" value="P:striated muscle contraction"/>
    <property type="evidence" value="ECO:0007669"/>
    <property type="project" value="TreeGrafter"/>
</dbReference>
<evidence type="ECO:0000256" key="1">
    <source>
        <dbReference type="SAM" id="MobiDB-lite"/>
    </source>
</evidence>
<name>A0A8J1Y5Z3_OWEFU</name>
<reference evidence="2" key="1">
    <citation type="submission" date="2022-03" db="EMBL/GenBank/DDBJ databases">
        <authorList>
            <person name="Martin C."/>
        </authorList>
    </citation>
    <scope>NUCLEOTIDE SEQUENCE</scope>
</reference>
<evidence type="ECO:0000313" key="3">
    <source>
        <dbReference type="Proteomes" id="UP000749559"/>
    </source>
</evidence>
<dbReference type="Pfam" id="PF02026">
    <property type="entry name" value="RyR"/>
    <property type="match status" value="1"/>
</dbReference>
<dbReference type="OrthoDB" id="258495at2759"/>
<feature type="non-terminal residue" evidence="2">
    <location>
        <position position="138"/>
    </location>
</feature>
<dbReference type="GO" id="GO:0034704">
    <property type="term" value="C:calcium channel complex"/>
    <property type="evidence" value="ECO:0007669"/>
    <property type="project" value="TreeGrafter"/>
</dbReference>
<feature type="non-terminal residue" evidence="2">
    <location>
        <position position="1"/>
    </location>
</feature>